<evidence type="ECO:0000313" key="2">
    <source>
        <dbReference type="Proteomes" id="UP000199470"/>
    </source>
</evidence>
<organism evidence="1 2">
    <name type="scientific">Rugamonas rubra</name>
    <dbReference type="NCBI Taxonomy" id="758825"/>
    <lineage>
        <taxon>Bacteria</taxon>
        <taxon>Pseudomonadati</taxon>
        <taxon>Pseudomonadota</taxon>
        <taxon>Betaproteobacteria</taxon>
        <taxon>Burkholderiales</taxon>
        <taxon>Oxalobacteraceae</taxon>
        <taxon>Telluria group</taxon>
        <taxon>Rugamonas</taxon>
    </lineage>
</organism>
<dbReference type="Proteomes" id="UP000199470">
    <property type="component" value="Unassembled WGS sequence"/>
</dbReference>
<keyword evidence="2" id="KW-1185">Reference proteome</keyword>
<gene>
    <name evidence="1" type="ORF">SAMN02982985_03349</name>
</gene>
<evidence type="ECO:0000313" key="1">
    <source>
        <dbReference type="EMBL" id="SFM25769.1"/>
    </source>
</evidence>
<name>A0A1I4PDF3_9BURK</name>
<dbReference type="AlphaFoldDB" id="A0A1I4PDF3"/>
<proteinExistence type="predicted"/>
<sequence>GINQEIWGACIAYNLVRLEMANVAADAQCNPTDISFVRAFHIIQYELTWAAATRAYGKLPSLLQRMRQRLVTELTVKRPGRHFDRVVKSKAQRYPYKKSKA</sequence>
<protein>
    <recommendedName>
        <fullName evidence="3">Transposase DDE domain-containing protein</fullName>
    </recommendedName>
</protein>
<feature type="non-terminal residue" evidence="1">
    <location>
        <position position="1"/>
    </location>
</feature>
<accession>A0A1I4PDF3</accession>
<dbReference type="EMBL" id="FOTW01000016">
    <property type="protein sequence ID" value="SFM25769.1"/>
    <property type="molecule type" value="Genomic_DNA"/>
</dbReference>
<reference evidence="1 2" key="1">
    <citation type="submission" date="2016-10" db="EMBL/GenBank/DDBJ databases">
        <authorList>
            <person name="de Groot N.N."/>
        </authorList>
    </citation>
    <scope>NUCLEOTIDE SEQUENCE [LARGE SCALE GENOMIC DNA]</scope>
    <source>
        <strain evidence="1 2">ATCC 43154</strain>
    </source>
</reference>
<evidence type="ECO:0008006" key="3">
    <source>
        <dbReference type="Google" id="ProtNLM"/>
    </source>
</evidence>